<evidence type="ECO:0000256" key="10">
    <source>
        <dbReference type="SAM" id="MobiDB-lite"/>
    </source>
</evidence>
<name>A0AAU9WV52_9CNID</name>
<accession>A0AAU9WV52</accession>
<evidence type="ECO:0000256" key="6">
    <source>
        <dbReference type="ARBA" id="ARBA00023136"/>
    </source>
</evidence>
<feature type="non-terminal residue" evidence="13">
    <location>
        <position position="353"/>
    </location>
</feature>
<keyword evidence="8" id="KW-0675">Receptor</keyword>
<dbReference type="EMBL" id="CALNXJ010000022">
    <property type="protein sequence ID" value="CAH3126887.1"/>
    <property type="molecule type" value="Genomic_DNA"/>
</dbReference>
<keyword evidence="6 11" id="KW-0472">Membrane</keyword>
<sequence length="353" mass="40546">MVTYSIFYAIIIIASLLGNITVCVVILNTRSLRQSINSCFILSLAVSDLITACLVMPFDLELIISFQRWIHGEIMCNVWTTTYLMAVPTSILSLLALTVYRYRLLQEPLDIYKASPLMTRRRASIVVCCLWAYSMLFSLAPVFGWKRLPRSVNYEYCYFNLSLTYSVLSSMINFVIPVIIASFLNCRMFCVAIKRAHPPKTGRRAGKTKHMSRLKEKRGNVSVAKQESIEDPARLGTVQESSNSPTSEQQPVESMRSRHEAILIRKLQQRNIRAARTTFLIVFSFVVCWLPHSFLSITYILCRKCAIDIAKHPELLTFFLMLGYLNSAINPVLYSFRSSEFKKAVKDFIRRRR</sequence>
<evidence type="ECO:0000313" key="14">
    <source>
        <dbReference type="Proteomes" id="UP001159428"/>
    </source>
</evidence>
<evidence type="ECO:0000313" key="13">
    <source>
        <dbReference type="EMBL" id="CAH3126887.1"/>
    </source>
</evidence>
<evidence type="ECO:0000256" key="7">
    <source>
        <dbReference type="ARBA" id="ARBA00023157"/>
    </source>
</evidence>
<comment type="caution">
    <text evidence="13">The sequence shown here is derived from an EMBL/GenBank/DDBJ whole genome shotgun (WGS) entry which is preliminary data.</text>
</comment>
<dbReference type="PROSITE" id="PS50262">
    <property type="entry name" value="G_PROTEIN_RECEP_F1_2"/>
    <property type="match status" value="1"/>
</dbReference>
<keyword evidence="5" id="KW-0297">G-protein coupled receptor</keyword>
<evidence type="ECO:0000256" key="1">
    <source>
        <dbReference type="ARBA" id="ARBA00004651"/>
    </source>
</evidence>
<feature type="transmembrane region" description="Helical" evidence="11">
    <location>
        <begin position="78"/>
        <end position="102"/>
    </location>
</feature>
<dbReference type="GO" id="GO:0004993">
    <property type="term" value="F:G protein-coupled serotonin receptor activity"/>
    <property type="evidence" value="ECO:0007669"/>
    <property type="project" value="UniProtKB-ARBA"/>
</dbReference>
<comment type="subcellular location">
    <subcellularLocation>
        <location evidence="1">Cell membrane</location>
        <topology evidence="1">Multi-pass membrane protein</topology>
    </subcellularLocation>
</comment>
<keyword evidence="7" id="KW-1015">Disulfide bond</keyword>
<dbReference type="Proteomes" id="UP001159428">
    <property type="component" value="Unassembled WGS sequence"/>
</dbReference>
<feature type="transmembrane region" description="Helical" evidence="11">
    <location>
        <begin position="39"/>
        <end position="58"/>
    </location>
</feature>
<feature type="transmembrane region" description="Helical" evidence="11">
    <location>
        <begin position="315"/>
        <end position="336"/>
    </location>
</feature>
<feature type="compositionally biased region" description="Basic residues" evidence="10">
    <location>
        <begin position="199"/>
        <end position="212"/>
    </location>
</feature>
<dbReference type="InterPro" id="IPR017452">
    <property type="entry name" value="GPCR_Rhodpsn_7TM"/>
</dbReference>
<dbReference type="PANTHER" id="PTHR24248:SF199">
    <property type="entry name" value="IP13425P-RELATED"/>
    <property type="match status" value="1"/>
</dbReference>
<organism evidence="13 14">
    <name type="scientific">Pocillopora meandrina</name>
    <dbReference type="NCBI Taxonomy" id="46732"/>
    <lineage>
        <taxon>Eukaryota</taxon>
        <taxon>Metazoa</taxon>
        <taxon>Cnidaria</taxon>
        <taxon>Anthozoa</taxon>
        <taxon>Hexacorallia</taxon>
        <taxon>Scleractinia</taxon>
        <taxon>Astrocoeniina</taxon>
        <taxon>Pocilloporidae</taxon>
        <taxon>Pocillopora</taxon>
    </lineage>
</organism>
<gene>
    <name evidence="13" type="ORF">PMEA_00012778</name>
</gene>
<dbReference type="Pfam" id="PF00001">
    <property type="entry name" value="7tm_1"/>
    <property type="match status" value="1"/>
</dbReference>
<dbReference type="GO" id="GO:0043410">
    <property type="term" value="P:positive regulation of MAPK cascade"/>
    <property type="evidence" value="ECO:0007669"/>
    <property type="project" value="TreeGrafter"/>
</dbReference>
<dbReference type="GO" id="GO:0071880">
    <property type="term" value="P:adenylate cyclase-activating adrenergic receptor signaling pathway"/>
    <property type="evidence" value="ECO:0007669"/>
    <property type="project" value="TreeGrafter"/>
</dbReference>
<feature type="compositionally biased region" description="Polar residues" evidence="10">
    <location>
        <begin position="238"/>
        <end position="252"/>
    </location>
</feature>
<dbReference type="PRINTS" id="PR00237">
    <property type="entry name" value="GPCRRHODOPSN"/>
</dbReference>
<evidence type="ECO:0000256" key="3">
    <source>
        <dbReference type="ARBA" id="ARBA00022692"/>
    </source>
</evidence>
<reference evidence="13 14" key="1">
    <citation type="submission" date="2022-05" db="EMBL/GenBank/DDBJ databases">
        <authorList>
            <consortium name="Genoscope - CEA"/>
            <person name="William W."/>
        </authorList>
    </citation>
    <scope>NUCLEOTIDE SEQUENCE [LARGE SCALE GENOMIC DNA]</scope>
</reference>
<feature type="transmembrane region" description="Helical" evidence="11">
    <location>
        <begin position="274"/>
        <end position="295"/>
    </location>
</feature>
<evidence type="ECO:0000256" key="4">
    <source>
        <dbReference type="ARBA" id="ARBA00022989"/>
    </source>
</evidence>
<keyword evidence="3 11" id="KW-0812">Transmembrane</keyword>
<evidence type="ECO:0000256" key="5">
    <source>
        <dbReference type="ARBA" id="ARBA00023040"/>
    </source>
</evidence>
<evidence type="ECO:0000256" key="2">
    <source>
        <dbReference type="ARBA" id="ARBA00022475"/>
    </source>
</evidence>
<dbReference type="AlphaFoldDB" id="A0AAU9WV52"/>
<feature type="transmembrane region" description="Helical" evidence="11">
    <location>
        <begin position="163"/>
        <end position="186"/>
    </location>
</feature>
<dbReference type="SUPFAM" id="SSF81321">
    <property type="entry name" value="Family A G protein-coupled receptor-like"/>
    <property type="match status" value="1"/>
</dbReference>
<dbReference type="CDD" id="cd14967">
    <property type="entry name" value="7tmA_amine_R-like"/>
    <property type="match status" value="1"/>
</dbReference>
<dbReference type="GO" id="GO:0005886">
    <property type="term" value="C:plasma membrane"/>
    <property type="evidence" value="ECO:0007669"/>
    <property type="project" value="UniProtKB-SubCell"/>
</dbReference>
<evidence type="ECO:0000256" key="9">
    <source>
        <dbReference type="ARBA" id="ARBA00023224"/>
    </source>
</evidence>
<keyword evidence="2" id="KW-1003">Cell membrane</keyword>
<dbReference type="InterPro" id="IPR000276">
    <property type="entry name" value="GPCR_Rhodpsn"/>
</dbReference>
<feature type="transmembrane region" description="Helical" evidence="11">
    <location>
        <begin position="123"/>
        <end position="143"/>
    </location>
</feature>
<feature type="region of interest" description="Disordered" evidence="10">
    <location>
        <begin position="199"/>
        <end position="255"/>
    </location>
</feature>
<keyword evidence="14" id="KW-1185">Reference proteome</keyword>
<protein>
    <recommendedName>
        <fullName evidence="12">G-protein coupled receptors family 1 profile domain-containing protein</fullName>
    </recommendedName>
</protein>
<feature type="domain" description="G-protein coupled receptors family 1 profile" evidence="12">
    <location>
        <begin position="18"/>
        <end position="334"/>
    </location>
</feature>
<dbReference type="PANTHER" id="PTHR24248">
    <property type="entry name" value="ADRENERGIC RECEPTOR-RELATED G-PROTEIN COUPLED RECEPTOR"/>
    <property type="match status" value="1"/>
</dbReference>
<feature type="transmembrane region" description="Helical" evidence="11">
    <location>
        <begin position="6"/>
        <end position="27"/>
    </location>
</feature>
<proteinExistence type="predicted"/>
<dbReference type="Gene3D" id="1.20.1070.10">
    <property type="entry name" value="Rhodopsin 7-helix transmembrane proteins"/>
    <property type="match status" value="1"/>
</dbReference>
<evidence type="ECO:0000259" key="12">
    <source>
        <dbReference type="PROSITE" id="PS50262"/>
    </source>
</evidence>
<evidence type="ECO:0000256" key="11">
    <source>
        <dbReference type="SAM" id="Phobius"/>
    </source>
</evidence>
<keyword evidence="9" id="KW-0807">Transducer</keyword>
<keyword evidence="4 11" id="KW-1133">Transmembrane helix</keyword>
<evidence type="ECO:0000256" key="8">
    <source>
        <dbReference type="ARBA" id="ARBA00023170"/>
    </source>
</evidence>